<dbReference type="PANTHER" id="PTHR42792:SF2">
    <property type="entry name" value="FLAGELLIN"/>
    <property type="match status" value="1"/>
</dbReference>
<dbReference type="AlphaFoldDB" id="A0A8D5FVB5"/>
<dbReference type="Pfam" id="PF07196">
    <property type="entry name" value="Flagellin_IN"/>
    <property type="match status" value="1"/>
</dbReference>
<comment type="subcellular location">
    <subcellularLocation>
        <location evidence="3">Secreted</location>
    </subcellularLocation>
    <subcellularLocation>
        <location evidence="3">Bacterial flagellum</location>
    </subcellularLocation>
</comment>
<evidence type="ECO:0000259" key="6">
    <source>
        <dbReference type="Pfam" id="PF00700"/>
    </source>
</evidence>
<dbReference type="EMBL" id="AP024086">
    <property type="protein sequence ID" value="BCL60557.1"/>
    <property type="molecule type" value="Genomic_DNA"/>
</dbReference>
<comment type="function">
    <text evidence="3">Flagellin is the subunit protein which polymerizes to form the filaments of bacterial flagella.</text>
</comment>
<evidence type="ECO:0000313" key="7">
    <source>
        <dbReference type="EMBL" id="BCL60557.1"/>
    </source>
</evidence>
<comment type="similarity">
    <text evidence="1 3">Belongs to the bacterial flagellin family.</text>
</comment>
<sequence>MGLTINTNVMSLNAQRNLGNSQSALSKSMQRLSSGLRINSAKDDAAGLSISDRMTSQIRGLNQAARNANDGISLAQTAEGALQETTNILQRMRELAVQSANDTNSASDRSSLQAEVNQLKQEMDRIAETTEFNGKKLLDGSLTSAQFQVGANANQTISFGISSAKASSLGNNALTSDNSTANYSIEAATSAASGSSANDVMAQTLTIVGKEGSQTASVSTGDSAAVIAGKINNVSSDTGVTATATTTATLSNLDANGSVTFNLQGTNTTAVAINATVLSDDLTNLVTALNEQTGNTGITATLSSDKASITLEQSAGYDIKVTDFSHSSSSDSVAVTIKLTGSEGNAATLTKGGDTTRADDTDSSTVGGEISFSSSSGFNVTSDVAAASGSLFNTAADGANVSTLSSIDNVNITTVTGSANAIKSIDGALMQIDNIRGNLGAVQNRFESTISNLSNVSENLSAARSRILDADIAQETSAMTKNNILQQAGVSILAQANQAPQLALSLLG</sequence>
<dbReference type="Pfam" id="PF00700">
    <property type="entry name" value="Flagellin_C"/>
    <property type="match status" value="1"/>
</dbReference>
<feature type="region of interest" description="Disordered" evidence="4">
    <location>
        <begin position="346"/>
        <end position="366"/>
    </location>
</feature>
<accession>A0A8D5FVB5</accession>
<dbReference type="Proteomes" id="UP000826725">
    <property type="component" value="Chromosome"/>
</dbReference>
<keyword evidence="7" id="KW-0966">Cell projection</keyword>
<feature type="domain" description="Flagellin N-terminal" evidence="5">
    <location>
        <begin position="5"/>
        <end position="142"/>
    </location>
</feature>
<dbReference type="PANTHER" id="PTHR42792">
    <property type="entry name" value="FLAGELLIN"/>
    <property type="match status" value="1"/>
</dbReference>
<evidence type="ECO:0000256" key="1">
    <source>
        <dbReference type="ARBA" id="ARBA00005709"/>
    </source>
</evidence>
<keyword evidence="2 3" id="KW-0975">Bacterial flagellum</keyword>
<dbReference type="GO" id="GO:0005198">
    <property type="term" value="F:structural molecule activity"/>
    <property type="evidence" value="ECO:0007669"/>
    <property type="project" value="UniProtKB-UniRule"/>
</dbReference>
<dbReference type="InterPro" id="IPR010810">
    <property type="entry name" value="Flagellin_hook_IN_motif"/>
</dbReference>
<keyword evidence="7" id="KW-0282">Flagellum</keyword>
<proteinExistence type="inferred from homology"/>
<evidence type="ECO:0000256" key="2">
    <source>
        <dbReference type="ARBA" id="ARBA00023143"/>
    </source>
</evidence>
<gene>
    <name evidence="7" type="primary">fliC_1</name>
    <name evidence="7" type="ORF">DGMP_12500</name>
</gene>
<evidence type="ECO:0000256" key="3">
    <source>
        <dbReference type="RuleBase" id="RU362073"/>
    </source>
</evidence>
<dbReference type="KEGG" id="dbk:DGMP_12500"/>
<dbReference type="Pfam" id="PF00669">
    <property type="entry name" value="Flagellin_N"/>
    <property type="match status" value="1"/>
</dbReference>
<organism evidence="7 8">
    <name type="scientific">Desulfomarina profundi</name>
    <dbReference type="NCBI Taxonomy" id="2772557"/>
    <lineage>
        <taxon>Bacteria</taxon>
        <taxon>Pseudomonadati</taxon>
        <taxon>Thermodesulfobacteriota</taxon>
        <taxon>Desulfobulbia</taxon>
        <taxon>Desulfobulbales</taxon>
        <taxon>Desulfobulbaceae</taxon>
        <taxon>Desulfomarina</taxon>
    </lineage>
</organism>
<dbReference type="GO" id="GO:0005576">
    <property type="term" value="C:extracellular region"/>
    <property type="evidence" value="ECO:0007669"/>
    <property type="project" value="UniProtKB-SubCell"/>
</dbReference>
<keyword evidence="7" id="KW-0969">Cilium</keyword>
<keyword evidence="8" id="KW-1185">Reference proteome</keyword>
<feature type="domain" description="Flagellin C-terminal" evidence="6">
    <location>
        <begin position="422"/>
        <end position="507"/>
    </location>
</feature>
<dbReference type="InterPro" id="IPR001029">
    <property type="entry name" value="Flagellin_N"/>
</dbReference>
<protein>
    <recommendedName>
        <fullName evidence="3">Flagellin</fullName>
    </recommendedName>
</protein>
<evidence type="ECO:0000313" key="8">
    <source>
        <dbReference type="Proteomes" id="UP000826725"/>
    </source>
</evidence>
<dbReference type="InterPro" id="IPR001492">
    <property type="entry name" value="Flagellin"/>
</dbReference>
<dbReference type="GO" id="GO:0009288">
    <property type="term" value="C:bacterial-type flagellum"/>
    <property type="evidence" value="ECO:0007669"/>
    <property type="project" value="UniProtKB-SubCell"/>
</dbReference>
<dbReference type="InterPro" id="IPR046358">
    <property type="entry name" value="Flagellin_C"/>
</dbReference>
<reference evidence="7" key="1">
    <citation type="submission" date="2020-09" db="EMBL/GenBank/DDBJ databases">
        <title>Desulfogranum mesoprofundum gen. nov., sp. nov., a novel mesophilic, sulfate-reducing chemolithoautotroph isolated from a deep-sea hydrothermal vent chimney in the Suiyo Seamount.</title>
        <authorList>
            <person name="Hashimoto Y."/>
            <person name="Nakagawa S."/>
        </authorList>
    </citation>
    <scope>NUCLEOTIDE SEQUENCE</scope>
    <source>
        <strain evidence="7">KT2</strain>
    </source>
</reference>
<evidence type="ECO:0000256" key="4">
    <source>
        <dbReference type="SAM" id="MobiDB-lite"/>
    </source>
</evidence>
<evidence type="ECO:0000259" key="5">
    <source>
        <dbReference type="Pfam" id="PF00669"/>
    </source>
</evidence>
<keyword evidence="3" id="KW-0964">Secreted</keyword>
<name>A0A8D5FVB5_9BACT</name>